<sequence>MRRTLLFDIRRFVGQRSHSSLGHRSDLSGLSGRISAPCAASGSVRSLGEGAQRRTLNSAPQQEPAQSSAPPAAEKSASSASSATATATTTITTTTATPVTSYEGQQQEAIKARSKKLAESANRQQSVWNLVVPEMNWDFRSPMIPVLLLAVVYLQYLITTKQGVKEVKELEEVRVWREERKARRDAEDALFAPSSETSTSGPTAGALAVPSGETGTSGSTTGSNVGCSYRHPDLYDEEVPEMDLDTAISARPEVLGACAARRFLLLGDQNAGKSTMLHSFCREGDPGFMQLSSLLPILSSSFLNTRLVPRGLLGPGVDPNEALSLVRDEMPFMDTDIARGIVLLTLENFVFFCQEFGIWRPPVDGEVGSGMMDFSADARFVSLQFTELGGDHLDRLLRFAAAGGDLEAVRRAPEEPQAQGGLLQRRRAENGACSEEEDASFWADMHEVLLGSMRLLEETGRTVYFINCAVLFPSSSGGVLDAAALRPTLRKLWFLNGVLGNSSSRSKSAAPGEQGAEVLFYCSRAGEVDLEAFDAERSWEIARAEVLAFFAQEQGVGEEELWGGSGGAPPPNVLPSAARQWDSSSTLDLSALEEVAGSEAAQAWRREEARCAPLLAFTRELLQQLVLPGLRVGLHGVRNYVEGSRSGSSRELCAASVVRNVATLLSRASVEGCTVQGRWVTCADLAEHLEAAALLLRIQVLRLRPAPVAPAAATESEKRRGAAAEDVVFVTRSGGATAPRASSASSPAVVGLPLDAGLILGFR</sequence>
<organism evidence="2 3">
    <name type="scientific">Polarella glacialis</name>
    <name type="common">Dinoflagellate</name>
    <dbReference type="NCBI Taxonomy" id="89957"/>
    <lineage>
        <taxon>Eukaryota</taxon>
        <taxon>Sar</taxon>
        <taxon>Alveolata</taxon>
        <taxon>Dinophyceae</taxon>
        <taxon>Suessiales</taxon>
        <taxon>Suessiaceae</taxon>
        <taxon>Polarella</taxon>
    </lineage>
</organism>
<name>A0A813ITF5_POLGL</name>
<evidence type="ECO:0000313" key="2">
    <source>
        <dbReference type="EMBL" id="CAE8654768.1"/>
    </source>
</evidence>
<dbReference type="Proteomes" id="UP000626109">
    <property type="component" value="Unassembled WGS sequence"/>
</dbReference>
<dbReference type="AlphaFoldDB" id="A0A813ITF5"/>
<feature type="compositionally biased region" description="Low complexity" evidence="1">
    <location>
        <begin position="211"/>
        <end position="223"/>
    </location>
</feature>
<evidence type="ECO:0000313" key="3">
    <source>
        <dbReference type="Proteomes" id="UP000626109"/>
    </source>
</evidence>
<evidence type="ECO:0000256" key="1">
    <source>
        <dbReference type="SAM" id="MobiDB-lite"/>
    </source>
</evidence>
<reference evidence="2" key="1">
    <citation type="submission" date="2021-02" db="EMBL/GenBank/DDBJ databases">
        <authorList>
            <person name="Dougan E. K."/>
            <person name="Rhodes N."/>
            <person name="Thang M."/>
            <person name="Chan C."/>
        </authorList>
    </citation>
    <scope>NUCLEOTIDE SEQUENCE</scope>
</reference>
<dbReference type="EMBL" id="CAJNNW010012845">
    <property type="protein sequence ID" value="CAE8654768.1"/>
    <property type="molecule type" value="Genomic_DNA"/>
</dbReference>
<accession>A0A813ITF5</accession>
<comment type="caution">
    <text evidence="2">The sequence shown here is derived from an EMBL/GenBank/DDBJ whole genome shotgun (WGS) entry which is preliminary data.</text>
</comment>
<protein>
    <submittedName>
        <fullName evidence="2">Uncharacterized protein</fullName>
    </submittedName>
</protein>
<proteinExistence type="predicted"/>
<gene>
    <name evidence="2" type="ORF">PGLA2088_LOCUS11204</name>
</gene>
<feature type="compositionally biased region" description="Low complexity" evidence="1">
    <location>
        <begin position="58"/>
        <end position="101"/>
    </location>
</feature>
<feature type="region of interest" description="Disordered" evidence="1">
    <location>
        <begin position="40"/>
        <end position="104"/>
    </location>
</feature>
<feature type="region of interest" description="Disordered" evidence="1">
    <location>
        <begin position="185"/>
        <end position="226"/>
    </location>
</feature>